<evidence type="ECO:0000313" key="3">
    <source>
        <dbReference type="Proteomes" id="UP001470809"/>
    </source>
</evidence>
<dbReference type="Pfam" id="PF07007">
    <property type="entry name" value="LprI"/>
    <property type="match status" value="1"/>
</dbReference>
<keyword evidence="3" id="KW-1185">Reference proteome</keyword>
<reference evidence="2" key="1">
    <citation type="submission" date="2024-08" db="EMBL/GenBank/DDBJ databases">
        <title>Phylogenomic analyses of a clade within the roseobacter group suggest taxonomic reassignments of species of the genera Aestuariivita, Citreicella, Loktanella, Nautella, Pelagibaca, Ruegeria, Thalassobius, Thiobacimonas and Tropicibacter, and the proposal o.</title>
        <authorList>
            <person name="Jeon C.O."/>
        </authorList>
    </citation>
    <scope>NUCLEOTIDE SEQUENCE</scope>
    <source>
        <strain evidence="2">SS1-5</strain>
    </source>
</reference>
<dbReference type="InterPro" id="IPR009739">
    <property type="entry name" value="LprI-like_N"/>
</dbReference>
<accession>A0AAN0NHA6</accession>
<dbReference type="RefSeq" id="WP_373635558.1">
    <property type="nucleotide sequence ID" value="NZ_CP151767.2"/>
</dbReference>
<dbReference type="KEGG" id="yrh:AABB31_12485"/>
<name>A0AAN0NHA6_9RHOB</name>
<organism evidence="2 3">
    <name type="scientific">Yoonia rhodophyticola</name>
    <dbReference type="NCBI Taxonomy" id="3137370"/>
    <lineage>
        <taxon>Bacteria</taxon>
        <taxon>Pseudomonadati</taxon>
        <taxon>Pseudomonadota</taxon>
        <taxon>Alphaproteobacteria</taxon>
        <taxon>Rhodobacterales</taxon>
        <taxon>Paracoccaceae</taxon>
        <taxon>Yoonia</taxon>
    </lineage>
</organism>
<gene>
    <name evidence="2" type="ORF">AABB31_12485</name>
</gene>
<dbReference type="AlphaFoldDB" id="A0AAN0NHA6"/>
<dbReference type="Gene3D" id="1.20.1270.180">
    <property type="match status" value="1"/>
</dbReference>
<proteinExistence type="predicted"/>
<dbReference type="EMBL" id="CP151767">
    <property type="protein sequence ID" value="WZU65912.2"/>
    <property type="molecule type" value="Genomic_DNA"/>
</dbReference>
<dbReference type="PANTHER" id="PTHR39176:SF1">
    <property type="entry name" value="PERIPLASMIC PROTEIN"/>
    <property type="match status" value="1"/>
</dbReference>
<dbReference type="PANTHER" id="PTHR39176">
    <property type="entry name" value="PERIPLASMIC PROTEIN-RELATED"/>
    <property type="match status" value="1"/>
</dbReference>
<feature type="domain" description="Lysozyme inhibitor LprI-like N-terminal" evidence="1">
    <location>
        <begin position="42"/>
        <end position="138"/>
    </location>
</feature>
<evidence type="ECO:0000313" key="2">
    <source>
        <dbReference type="EMBL" id="WZU65912.2"/>
    </source>
</evidence>
<sequence length="144" mass="15164">MTSTGAAAQELGVDAAAVRACHDSAQGWDVTPDCIGAAANLCQETPGGSTTVGIGACLAAEIAVWDEILNEEYQARRAEFSASAAELADALRDAQRAWIAFRDADCDLRYTLFQGGSIRSIVGANCRLSKTAQRAIELRDIGDL</sequence>
<protein>
    <submittedName>
        <fullName evidence="2">Lysozyme inhibitor LprI family protein</fullName>
    </submittedName>
</protein>
<dbReference type="Proteomes" id="UP001470809">
    <property type="component" value="Chromosome"/>
</dbReference>
<evidence type="ECO:0000259" key="1">
    <source>
        <dbReference type="Pfam" id="PF07007"/>
    </source>
</evidence>